<feature type="compositionally biased region" description="Polar residues" evidence="1">
    <location>
        <begin position="190"/>
        <end position="199"/>
    </location>
</feature>
<proteinExistence type="predicted"/>
<comment type="caution">
    <text evidence="2">The sequence shown here is derived from an EMBL/GenBank/DDBJ whole genome shotgun (WGS) entry which is preliminary data.</text>
</comment>
<feature type="compositionally biased region" description="Low complexity" evidence="1">
    <location>
        <begin position="176"/>
        <end position="189"/>
    </location>
</feature>
<evidence type="ECO:0000256" key="1">
    <source>
        <dbReference type="SAM" id="MobiDB-lite"/>
    </source>
</evidence>
<sequence>MSVQNKNKRESLIIELEKAYDDFCVANEEFELLVAEEENSEHRVVNGEDVSEVALKLDSSRISELIETVDININSTSPNKRALQLDKEELQAMLNVLCGKISELSLIGSSKSEEDIQLHLEIDKIIAQGFKQVRSINLYLCDCQSSIEKTPSPPIVNQVDTVGASAALLNIDPQNSATSSSPPVTNPSTQIDHTPTSPSKEGAVSDIPPPAVTETDTTINVSAPEFVPSTMNDPVSSSVISAYSTYTCTNPQAIPQSASTSQQTFPILYQYPTTSTIHHPPPQINPSTVNTPHHLSTITAPIHLSPPVNPTSSFPPNSIGLHQYPSNTQPHLGTSMTQATLQQTFSNTNPYHNTPLPPHHSMTSLYNNVPPQNLVSSPETSMYLNSVSPSTPTTSPSTWNPLQVPVTYSTPNASETYLVNPSTVPIPSVGPQPTPHHSPNSLGFNSRVQVKKMALPTFSGNRKEWPEFKAIWKS</sequence>
<dbReference type="EMBL" id="CACRXK020026006">
    <property type="protein sequence ID" value="CAB4039891.1"/>
    <property type="molecule type" value="Genomic_DNA"/>
</dbReference>
<protein>
    <submittedName>
        <fullName evidence="2">Uncharacterized protein</fullName>
    </submittedName>
</protein>
<organism evidence="2 3">
    <name type="scientific">Paramuricea clavata</name>
    <name type="common">Red gorgonian</name>
    <name type="synonym">Violescent sea-whip</name>
    <dbReference type="NCBI Taxonomy" id="317549"/>
    <lineage>
        <taxon>Eukaryota</taxon>
        <taxon>Metazoa</taxon>
        <taxon>Cnidaria</taxon>
        <taxon>Anthozoa</taxon>
        <taxon>Octocorallia</taxon>
        <taxon>Malacalcyonacea</taxon>
        <taxon>Plexauridae</taxon>
        <taxon>Paramuricea</taxon>
    </lineage>
</organism>
<feature type="region of interest" description="Disordered" evidence="1">
    <location>
        <begin position="173"/>
        <end position="206"/>
    </location>
</feature>
<feature type="non-terminal residue" evidence="2">
    <location>
        <position position="474"/>
    </location>
</feature>
<accession>A0A7D9K278</accession>
<evidence type="ECO:0000313" key="2">
    <source>
        <dbReference type="EMBL" id="CAB4039891.1"/>
    </source>
</evidence>
<name>A0A7D9K278_PARCT</name>
<dbReference type="Proteomes" id="UP001152795">
    <property type="component" value="Unassembled WGS sequence"/>
</dbReference>
<dbReference type="AlphaFoldDB" id="A0A7D9K278"/>
<evidence type="ECO:0000313" key="3">
    <source>
        <dbReference type="Proteomes" id="UP001152795"/>
    </source>
</evidence>
<keyword evidence="3" id="KW-1185">Reference proteome</keyword>
<gene>
    <name evidence="2" type="ORF">PACLA_8A070274</name>
</gene>
<reference evidence="2" key="1">
    <citation type="submission" date="2020-04" db="EMBL/GenBank/DDBJ databases">
        <authorList>
            <person name="Alioto T."/>
            <person name="Alioto T."/>
            <person name="Gomez Garrido J."/>
        </authorList>
    </citation>
    <scope>NUCLEOTIDE SEQUENCE</scope>
    <source>
        <strain evidence="2">A484AB</strain>
    </source>
</reference>